<sequence length="475" mass="51380">MDNRISCTSGVPSKYIVVDGKVTLRTPTSSGGNELFSPVGPPRLSVETQASVMEEQIEERSSGAVDIPSARSAVSPPPTPSFQQEASPEIVVVDLANDDRDDEVPMQDEDNERLRLATEKFQRINNGIVAKIWRNIKLINLAINNNLNPQLPSSGSEEVVEIEDDSEDSEEETQKSCKDDVFKKDESRSELKSQNDAPLRQQSPILIDLTDSDNPSDGVASEASPVIRLPFGIPGGRDEGIEGSFDCMKEESSAVNVMEPGVPNTLVNIDDLSIERGREAQTKEYADEGSATKLQNVEGVSGKSGSALGDIPAAGDEVILAANERPVSPVPGPSAKIPKIEVVEISDDSDDDVVEIGERFPDDVDDDENGGEVKIQNDAPLRLPSQMLSLADLNLNAGEALELELVAMIPLQFDTPGGRDEGIEESIDCVEEGEDSSTNLMEPENPNILVIVDDSNDIECERKDQIQGKDNFNEN</sequence>
<proteinExistence type="predicted"/>
<feature type="compositionally biased region" description="Basic and acidic residues" evidence="1">
    <location>
        <begin position="172"/>
        <end position="193"/>
    </location>
</feature>
<keyword evidence="3" id="KW-1185">Reference proteome</keyword>
<feature type="region of interest" description="Disordered" evidence="1">
    <location>
        <begin position="60"/>
        <end position="85"/>
    </location>
</feature>
<organism evidence="2 3">
    <name type="scientific">Orchesella dallaii</name>
    <dbReference type="NCBI Taxonomy" id="48710"/>
    <lineage>
        <taxon>Eukaryota</taxon>
        <taxon>Metazoa</taxon>
        <taxon>Ecdysozoa</taxon>
        <taxon>Arthropoda</taxon>
        <taxon>Hexapoda</taxon>
        <taxon>Collembola</taxon>
        <taxon>Entomobryomorpha</taxon>
        <taxon>Entomobryoidea</taxon>
        <taxon>Orchesellidae</taxon>
        <taxon>Orchesellinae</taxon>
        <taxon>Orchesella</taxon>
    </lineage>
</organism>
<feature type="compositionally biased region" description="Polar residues" evidence="1">
    <location>
        <begin position="194"/>
        <end position="204"/>
    </location>
</feature>
<name>A0ABP1PS63_9HEXA</name>
<evidence type="ECO:0000313" key="3">
    <source>
        <dbReference type="Proteomes" id="UP001642540"/>
    </source>
</evidence>
<feature type="region of interest" description="Disordered" evidence="1">
    <location>
        <begin position="147"/>
        <end position="225"/>
    </location>
</feature>
<evidence type="ECO:0000256" key="1">
    <source>
        <dbReference type="SAM" id="MobiDB-lite"/>
    </source>
</evidence>
<protein>
    <submittedName>
        <fullName evidence="2">Uncharacterized protein</fullName>
    </submittedName>
</protein>
<dbReference type="EMBL" id="CAXLJM020000008">
    <property type="protein sequence ID" value="CAL8075373.1"/>
    <property type="molecule type" value="Genomic_DNA"/>
</dbReference>
<reference evidence="2 3" key="1">
    <citation type="submission" date="2024-08" db="EMBL/GenBank/DDBJ databases">
        <authorList>
            <person name="Cucini C."/>
            <person name="Frati F."/>
        </authorList>
    </citation>
    <scope>NUCLEOTIDE SEQUENCE [LARGE SCALE GENOMIC DNA]</scope>
</reference>
<feature type="compositionally biased region" description="Low complexity" evidence="1">
    <location>
        <begin position="147"/>
        <end position="157"/>
    </location>
</feature>
<accession>A0ABP1PS63</accession>
<feature type="compositionally biased region" description="Acidic residues" evidence="1">
    <location>
        <begin position="158"/>
        <end position="171"/>
    </location>
</feature>
<gene>
    <name evidence="2" type="ORF">ODALV1_LOCUS3153</name>
</gene>
<dbReference type="Proteomes" id="UP001642540">
    <property type="component" value="Unassembled WGS sequence"/>
</dbReference>
<comment type="caution">
    <text evidence="2">The sequence shown here is derived from an EMBL/GenBank/DDBJ whole genome shotgun (WGS) entry which is preliminary data.</text>
</comment>
<evidence type="ECO:0000313" key="2">
    <source>
        <dbReference type="EMBL" id="CAL8075373.1"/>
    </source>
</evidence>